<keyword evidence="2" id="KW-1185">Reference proteome</keyword>
<accession>A0ACA9M353</accession>
<protein>
    <submittedName>
        <fullName evidence="1">7161_t:CDS:1</fullName>
    </submittedName>
</protein>
<gene>
    <name evidence="1" type="ORF">SPELUC_LOCUS5675</name>
</gene>
<sequence>MKKFQGWLFSLNKKPTFNNNDKKKIYKLCEMILIDNCNIPVEFNMNIEEENQYLKFKKMIKIPDKEEAEIIETFRMKFEIEYLKNYNNPTKKLMQFPFLKNKLEGMSDYPFYQIICLQSADHTINVSSEYDKFKNKIVYEICGFKILFLEDAFKIFDAQFDKKSDFNTRSFDRLEIYVNNQISKKMKDAQ</sequence>
<name>A0ACA9M353_9GLOM</name>
<evidence type="ECO:0000313" key="2">
    <source>
        <dbReference type="Proteomes" id="UP000789366"/>
    </source>
</evidence>
<reference evidence="1" key="1">
    <citation type="submission" date="2021-06" db="EMBL/GenBank/DDBJ databases">
        <authorList>
            <person name="Kallberg Y."/>
            <person name="Tangrot J."/>
            <person name="Rosling A."/>
        </authorList>
    </citation>
    <scope>NUCLEOTIDE SEQUENCE</scope>
    <source>
        <strain evidence="1">28 12/20/2015</strain>
    </source>
</reference>
<proteinExistence type="predicted"/>
<organism evidence="1 2">
    <name type="scientific">Cetraspora pellucida</name>
    <dbReference type="NCBI Taxonomy" id="1433469"/>
    <lineage>
        <taxon>Eukaryota</taxon>
        <taxon>Fungi</taxon>
        <taxon>Fungi incertae sedis</taxon>
        <taxon>Mucoromycota</taxon>
        <taxon>Glomeromycotina</taxon>
        <taxon>Glomeromycetes</taxon>
        <taxon>Diversisporales</taxon>
        <taxon>Gigasporaceae</taxon>
        <taxon>Cetraspora</taxon>
    </lineage>
</organism>
<evidence type="ECO:0000313" key="1">
    <source>
        <dbReference type="EMBL" id="CAG8562812.1"/>
    </source>
</evidence>
<dbReference type="Proteomes" id="UP000789366">
    <property type="component" value="Unassembled WGS sequence"/>
</dbReference>
<dbReference type="EMBL" id="CAJVPW010005966">
    <property type="protein sequence ID" value="CAG8562812.1"/>
    <property type="molecule type" value="Genomic_DNA"/>
</dbReference>
<comment type="caution">
    <text evidence="1">The sequence shown here is derived from an EMBL/GenBank/DDBJ whole genome shotgun (WGS) entry which is preliminary data.</text>
</comment>